<dbReference type="Pfam" id="PF05697">
    <property type="entry name" value="Trigger_N"/>
    <property type="match status" value="1"/>
</dbReference>
<keyword evidence="3" id="KW-1185">Reference proteome</keyword>
<dbReference type="Gene3D" id="3.30.70.1050">
    <property type="entry name" value="Trigger factor ribosome-binding domain"/>
    <property type="match status" value="1"/>
</dbReference>
<comment type="caution">
    <text evidence="2">The sequence shown here is derived from an EMBL/GenBank/DDBJ whole genome shotgun (WGS) entry which is preliminary data.</text>
</comment>
<dbReference type="InterPro" id="IPR037041">
    <property type="entry name" value="Trigger_fac_C_sf"/>
</dbReference>
<organism evidence="2 3">
    <name type="scientific">Odoribacter laneus YIT 12061</name>
    <dbReference type="NCBI Taxonomy" id="742817"/>
    <lineage>
        <taxon>Bacteria</taxon>
        <taxon>Pseudomonadati</taxon>
        <taxon>Bacteroidota</taxon>
        <taxon>Bacteroidia</taxon>
        <taxon>Bacteroidales</taxon>
        <taxon>Odoribacteraceae</taxon>
        <taxon>Odoribacter</taxon>
    </lineage>
</organism>
<dbReference type="PANTHER" id="PTHR30560:SF3">
    <property type="entry name" value="TRIGGER FACTOR-LIKE PROTEIN TIG, CHLOROPLASTIC"/>
    <property type="match status" value="1"/>
</dbReference>
<dbReference type="Gene3D" id="1.10.3120.10">
    <property type="entry name" value="Trigger factor, C-terminal domain"/>
    <property type="match status" value="1"/>
</dbReference>
<dbReference type="GO" id="GO:0043022">
    <property type="term" value="F:ribosome binding"/>
    <property type="evidence" value="ECO:0007669"/>
    <property type="project" value="TreeGrafter"/>
</dbReference>
<dbReference type="GeneID" id="98069008"/>
<dbReference type="InterPro" id="IPR005215">
    <property type="entry name" value="Trig_fac"/>
</dbReference>
<dbReference type="RefSeq" id="WP_009136584.1">
    <property type="nucleotide sequence ID" value="NZ_JH594596.1"/>
</dbReference>
<feature type="domain" description="Trigger factor ribosome-binding bacterial" evidence="1">
    <location>
        <begin position="1"/>
        <end position="148"/>
    </location>
</feature>
<dbReference type="InterPro" id="IPR036611">
    <property type="entry name" value="Trigger_fac_ribosome-bd_sf"/>
</dbReference>
<name>H1DGQ0_9BACT</name>
<dbReference type="Proteomes" id="UP000004892">
    <property type="component" value="Unassembled WGS sequence"/>
</dbReference>
<sequence length="450" mass="51381">MNITKTQNDDLNAIIKIQLGKEDYASRVENVLKDYQKKVVIDGFRKGKTPMGIVKKIYGKAVLVEEINKVLGEALNNYIKENDLQILGEPLPSETEQKELDLNDENFEFAYDIALSPEVNVKLSKREKVPYYLITVDDEMIDKQIENMCKNNGEMVPVDEVEGTEYVKGELIELNADGSVKEGGVNNAEASLSVMHIKDEEAVNAFKGAKVGQEVKFNAAKSFPNKTDYASMLGVSKEEAEKANPDFCFIVNEIKRYVDAEVNQDLFDKVYGKDAVKDVAEFRARVKGDIEKQLQGHSEYRFTIDAREKLLKKNEEVVLPEAFLKRWIVAVNKEMKAEDVEKDFEGYRDEFKWQVIKNALIKEYELKVEADDLKAVGREVAAAQLQQYGLYGLTNEQLDGFAVKLLEDEKQRQHLYERAVDNKIFAVIKENVKLEEQPIAMADFEKLFQK</sequence>
<dbReference type="GO" id="GO:0003755">
    <property type="term" value="F:peptidyl-prolyl cis-trans isomerase activity"/>
    <property type="evidence" value="ECO:0007669"/>
    <property type="project" value="TreeGrafter"/>
</dbReference>
<dbReference type="NCBIfam" id="TIGR00115">
    <property type="entry name" value="tig"/>
    <property type="match status" value="1"/>
</dbReference>
<dbReference type="AlphaFoldDB" id="H1DGQ0"/>
<evidence type="ECO:0000259" key="1">
    <source>
        <dbReference type="Pfam" id="PF05697"/>
    </source>
</evidence>
<dbReference type="GO" id="GO:0051083">
    <property type="term" value="P:'de novo' cotranslational protein folding"/>
    <property type="evidence" value="ECO:0007669"/>
    <property type="project" value="TreeGrafter"/>
</dbReference>
<dbReference type="PANTHER" id="PTHR30560">
    <property type="entry name" value="TRIGGER FACTOR CHAPERONE AND PEPTIDYL-PROLYL CIS/TRANS ISOMERASE"/>
    <property type="match status" value="1"/>
</dbReference>
<dbReference type="GO" id="GO:0015031">
    <property type="term" value="P:protein transport"/>
    <property type="evidence" value="ECO:0007669"/>
    <property type="project" value="InterPro"/>
</dbReference>
<protein>
    <submittedName>
        <fullName evidence="2">Trigger factor</fullName>
    </submittedName>
</protein>
<reference evidence="2 3" key="1">
    <citation type="submission" date="2012-01" db="EMBL/GenBank/DDBJ databases">
        <title>The Genome Sequence of Odoribacter laneus YIT 12061.</title>
        <authorList>
            <consortium name="The Broad Institute Genome Sequencing Platform"/>
            <person name="Earl A."/>
            <person name="Ward D."/>
            <person name="Feldgarden M."/>
            <person name="Gevers D."/>
            <person name="Morotomi M."/>
            <person name="Young S.K."/>
            <person name="Zeng Q."/>
            <person name="Gargeya S."/>
            <person name="Fitzgerald M."/>
            <person name="Haas B."/>
            <person name="Abouelleil A."/>
            <person name="Alvarado L."/>
            <person name="Arachchi H.M."/>
            <person name="Berlin A."/>
            <person name="Chapman S.B."/>
            <person name="Gearin G."/>
            <person name="Goldberg J."/>
            <person name="Griggs A."/>
            <person name="Gujja S."/>
            <person name="Hansen M."/>
            <person name="Heiman D."/>
            <person name="Howarth C."/>
            <person name="Larimer J."/>
            <person name="Lui A."/>
            <person name="MacDonald P.J.P."/>
            <person name="McCowen C."/>
            <person name="Montmayeur A."/>
            <person name="Murphy C."/>
            <person name="Neiman D."/>
            <person name="Pearson M."/>
            <person name="Priest M."/>
            <person name="Roberts A."/>
            <person name="Saif S."/>
            <person name="Shea T."/>
            <person name="Sisk P."/>
            <person name="Stolte C."/>
            <person name="Sykes S."/>
            <person name="Wortman J."/>
            <person name="Nusbaum C."/>
            <person name="Birren B."/>
        </authorList>
    </citation>
    <scope>NUCLEOTIDE SEQUENCE [LARGE SCALE GENOMIC DNA]</scope>
    <source>
        <strain evidence="2 3">YIT 12061</strain>
    </source>
</reference>
<dbReference type="EMBL" id="ADMC01000022">
    <property type="protein sequence ID" value="EHP47583.1"/>
    <property type="molecule type" value="Genomic_DNA"/>
</dbReference>
<accession>H1DGQ0</accession>
<dbReference type="HOGENOM" id="CLU_045516_0_0_10"/>
<dbReference type="SUPFAM" id="SSF102735">
    <property type="entry name" value="Trigger factor ribosome-binding domain"/>
    <property type="match status" value="1"/>
</dbReference>
<dbReference type="STRING" id="742817.HMPREF9449_01436"/>
<proteinExistence type="predicted"/>
<dbReference type="GO" id="GO:0043335">
    <property type="term" value="P:protein unfolding"/>
    <property type="evidence" value="ECO:0007669"/>
    <property type="project" value="TreeGrafter"/>
</dbReference>
<dbReference type="eggNOG" id="COG0544">
    <property type="taxonomic scope" value="Bacteria"/>
</dbReference>
<dbReference type="SUPFAM" id="SSF109998">
    <property type="entry name" value="Triger factor/SurA peptide-binding domain-like"/>
    <property type="match status" value="1"/>
</dbReference>
<dbReference type="InterPro" id="IPR008881">
    <property type="entry name" value="Trigger_fac_ribosome-bd_bac"/>
</dbReference>
<evidence type="ECO:0000313" key="3">
    <source>
        <dbReference type="Proteomes" id="UP000004892"/>
    </source>
</evidence>
<dbReference type="InterPro" id="IPR027304">
    <property type="entry name" value="Trigger_fact/SurA_dom_sf"/>
</dbReference>
<dbReference type="GO" id="GO:0044183">
    <property type="term" value="F:protein folding chaperone"/>
    <property type="evidence" value="ECO:0007669"/>
    <property type="project" value="TreeGrafter"/>
</dbReference>
<dbReference type="PATRIC" id="fig|742817.3.peg.1524"/>
<evidence type="ECO:0000313" key="2">
    <source>
        <dbReference type="EMBL" id="EHP47583.1"/>
    </source>
</evidence>
<gene>
    <name evidence="2" type="ORF">HMPREF9449_01436</name>
</gene>